<name>A0A5N5DLP2_9PEZI</name>
<keyword evidence="1" id="KW-0472">Membrane</keyword>
<reference evidence="2 3" key="1">
    <citation type="journal article" date="2019" name="Sci. Rep.">
        <title>A multi-omics analysis of the grapevine pathogen Lasiodiplodia theobromae reveals that temperature affects the expression of virulence- and pathogenicity-related genes.</title>
        <authorList>
            <person name="Felix C."/>
            <person name="Meneses R."/>
            <person name="Goncalves M.F.M."/>
            <person name="Tilleman L."/>
            <person name="Duarte A.S."/>
            <person name="Jorrin-Novo J.V."/>
            <person name="Van de Peer Y."/>
            <person name="Deforce D."/>
            <person name="Van Nieuwerburgh F."/>
            <person name="Esteves A.C."/>
            <person name="Alves A."/>
        </authorList>
    </citation>
    <scope>NUCLEOTIDE SEQUENCE [LARGE SCALE GENOMIC DNA]</scope>
    <source>
        <strain evidence="2 3">LA-SOL3</strain>
    </source>
</reference>
<keyword evidence="3" id="KW-1185">Reference proteome</keyword>
<evidence type="ECO:0000313" key="3">
    <source>
        <dbReference type="Proteomes" id="UP000325902"/>
    </source>
</evidence>
<dbReference type="SUPFAM" id="SSF56112">
    <property type="entry name" value="Protein kinase-like (PK-like)"/>
    <property type="match status" value="1"/>
</dbReference>
<sequence length="497" mass="55968">MLKTQRPITSSVQNKASSFKAMARILWPPAIQDKVYPFAGSTLVLVGRLKLTHVIICTVLTTAFFIVAVLRPEGLKNELPISDASDLLDIQGASPSVPLHLRPLEPIRIAKANRFDNRYEFERHLGRSREGSTMLYRDMYTGTQVLVKSYSHHANAPMEPAWADLFCHELTTWPTEIPATLLLAGLEKVSSNRRHSAHGNLTRQSHRHASFQPGGLVPALDYFVALEPVFSSSSLFALLLRPVFPSWTTPRWTLVTPWRAGSLDYFAAVLKKSGGNFSPAQLDALHRPVFAGLVSSLAELHAKGYCHNNVKSANIFVDKDDDGGGDQWLLSGLGQVRHVAGHRSDLASGQRFWTVGAWARGRRSRWEADCRLDDVRLALKSYMSFLRAASSDELSFDGDLYAMRATWSRLYWDFVKAPVPAEELVDAMSGERYMTGADDEMGDDGRVMLMMDEKKEEALRLAVDMELAWTNVDGTWSWEGWWRWWKLGGLWQRFDQV</sequence>
<accession>A0A5N5DLP2</accession>
<gene>
    <name evidence="2" type="ORF">DBV05_g2592</name>
</gene>
<protein>
    <recommendedName>
        <fullName evidence="4">Protein kinase domain-containing protein</fullName>
    </recommendedName>
</protein>
<feature type="transmembrane region" description="Helical" evidence="1">
    <location>
        <begin position="51"/>
        <end position="70"/>
    </location>
</feature>
<dbReference type="Gene3D" id="1.10.510.10">
    <property type="entry name" value="Transferase(Phosphotransferase) domain 1"/>
    <property type="match status" value="1"/>
</dbReference>
<comment type="caution">
    <text evidence="2">The sequence shown here is derived from an EMBL/GenBank/DDBJ whole genome shotgun (WGS) entry which is preliminary data.</text>
</comment>
<evidence type="ECO:0000313" key="2">
    <source>
        <dbReference type="EMBL" id="KAB2578829.1"/>
    </source>
</evidence>
<keyword evidence="1" id="KW-1133">Transmembrane helix</keyword>
<evidence type="ECO:0008006" key="4">
    <source>
        <dbReference type="Google" id="ProtNLM"/>
    </source>
</evidence>
<proteinExistence type="predicted"/>
<dbReference type="EMBL" id="VCHE01000010">
    <property type="protein sequence ID" value="KAB2578829.1"/>
    <property type="molecule type" value="Genomic_DNA"/>
</dbReference>
<evidence type="ECO:0000256" key="1">
    <source>
        <dbReference type="SAM" id="Phobius"/>
    </source>
</evidence>
<dbReference type="OrthoDB" id="5337378at2759"/>
<dbReference type="AlphaFoldDB" id="A0A5N5DLP2"/>
<organism evidence="2 3">
    <name type="scientific">Lasiodiplodia theobromae</name>
    <dbReference type="NCBI Taxonomy" id="45133"/>
    <lineage>
        <taxon>Eukaryota</taxon>
        <taxon>Fungi</taxon>
        <taxon>Dikarya</taxon>
        <taxon>Ascomycota</taxon>
        <taxon>Pezizomycotina</taxon>
        <taxon>Dothideomycetes</taxon>
        <taxon>Dothideomycetes incertae sedis</taxon>
        <taxon>Botryosphaeriales</taxon>
        <taxon>Botryosphaeriaceae</taxon>
        <taxon>Lasiodiplodia</taxon>
    </lineage>
</organism>
<dbReference type="InterPro" id="IPR011009">
    <property type="entry name" value="Kinase-like_dom_sf"/>
</dbReference>
<dbReference type="Proteomes" id="UP000325902">
    <property type="component" value="Unassembled WGS sequence"/>
</dbReference>
<keyword evidence="1" id="KW-0812">Transmembrane</keyword>